<gene>
    <name evidence="2" type="ORF">IAB04_03365</name>
</gene>
<feature type="transmembrane region" description="Helical" evidence="1">
    <location>
        <begin position="12"/>
        <end position="31"/>
    </location>
</feature>
<dbReference type="PANTHER" id="PTHR37804:SF1">
    <property type="entry name" value="CDAA REGULATORY PROTEIN CDAR"/>
    <property type="match status" value="1"/>
</dbReference>
<evidence type="ECO:0000313" key="3">
    <source>
        <dbReference type="Proteomes" id="UP000824111"/>
    </source>
</evidence>
<protein>
    <recommendedName>
        <fullName evidence="4">YbbR domain-containing protein</fullName>
    </recommendedName>
</protein>
<dbReference type="EMBL" id="DVND01000089">
    <property type="protein sequence ID" value="HIU48378.1"/>
    <property type="molecule type" value="Genomic_DNA"/>
</dbReference>
<proteinExistence type="predicted"/>
<name>A0A9D1LUM6_9FIRM</name>
<reference evidence="2" key="2">
    <citation type="journal article" date="2021" name="PeerJ">
        <title>Extensive microbial diversity within the chicken gut microbiome revealed by metagenomics and culture.</title>
        <authorList>
            <person name="Gilroy R."/>
            <person name="Ravi A."/>
            <person name="Getino M."/>
            <person name="Pursley I."/>
            <person name="Horton D.L."/>
            <person name="Alikhan N.F."/>
            <person name="Baker D."/>
            <person name="Gharbi K."/>
            <person name="Hall N."/>
            <person name="Watson M."/>
            <person name="Adriaenssens E.M."/>
            <person name="Foster-Nyarko E."/>
            <person name="Jarju S."/>
            <person name="Secka A."/>
            <person name="Antonio M."/>
            <person name="Oren A."/>
            <person name="Chaudhuri R.R."/>
            <person name="La Ragione R."/>
            <person name="Hildebrand F."/>
            <person name="Pallen M.J."/>
        </authorList>
    </citation>
    <scope>NUCLEOTIDE SEQUENCE</scope>
    <source>
        <strain evidence="2">ChiSjej4B22-9803</strain>
    </source>
</reference>
<evidence type="ECO:0000313" key="2">
    <source>
        <dbReference type="EMBL" id="HIU48378.1"/>
    </source>
</evidence>
<accession>A0A9D1LUM6</accession>
<sequence>MSEPKKVEHKLLLQILSVLVAIVIWFVILYTENPALEVTISDIRIQYTGESQLFEDGLILVDKAELPAASVEVRGSRSDLMDSMNEITASVDLSNITAAGEYRLPVNYELPTGSIYINRKRLNAVTVTVENVEEKDVPVQILQIGADKDKTKIIQSVPEVDKVHVRGAKSDVDQIERALVSVDVTTLEEHNTQKYSFILADGNDTQVTPVNELVTDIEVISIQNNVFLRKTVPLSVTFPEAVFEEYAVHIESLSKTELDIGVADLEGAPDQIEVEYNGSLSEDTDTYTVELTAPEGVYIPDESVEMKASVTKKTVQTLDVPVEVINSSSTYSLAPASVSITLRGPADKLNTDNVKATADLSGLPAGVHSVSVDVQSNDVDVAVLNGAMVTVTIY</sequence>
<dbReference type="Proteomes" id="UP000824111">
    <property type="component" value="Unassembled WGS sequence"/>
</dbReference>
<dbReference type="Pfam" id="PF07949">
    <property type="entry name" value="YbbR"/>
    <property type="match status" value="3"/>
</dbReference>
<keyword evidence="1" id="KW-0812">Transmembrane</keyword>
<keyword evidence="1" id="KW-1133">Transmembrane helix</keyword>
<comment type="caution">
    <text evidence="2">The sequence shown here is derived from an EMBL/GenBank/DDBJ whole genome shotgun (WGS) entry which is preliminary data.</text>
</comment>
<dbReference type="PANTHER" id="PTHR37804">
    <property type="entry name" value="CDAA REGULATORY PROTEIN CDAR"/>
    <property type="match status" value="1"/>
</dbReference>
<evidence type="ECO:0008006" key="4">
    <source>
        <dbReference type="Google" id="ProtNLM"/>
    </source>
</evidence>
<keyword evidence="1" id="KW-0472">Membrane</keyword>
<dbReference type="AlphaFoldDB" id="A0A9D1LUM6"/>
<dbReference type="InterPro" id="IPR053154">
    <property type="entry name" value="c-di-AMP_regulator"/>
</dbReference>
<reference evidence="2" key="1">
    <citation type="submission" date="2020-10" db="EMBL/GenBank/DDBJ databases">
        <authorList>
            <person name="Gilroy R."/>
        </authorList>
    </citation>
    <scope>NUCLEOTIDE SEQUENCE</scope>
    <source>
        <strain evidence="2">ChiSjej4B22-9803</strain>
    </source>
</reference>
<evidence type="ECO:0000256" key="1">
    <source>
        <dbReference type="SAM" id="Phobius"/>
    </source>
</evidence>
<organism evidence="2 3">
    <name type="scientific">Candidatus Avimonoglobus intestinipullorum</name>
    <dbReference type="NCBI Taxonomy" id="2840699"/>
    <lineage>
        <taxon>Bacteria</taxon>
        <taxon>Bacillati</taxon>
        <taxon>Bacillota</taxon>
        <taxon>Clostridia</taxon>
        <taxon>Eubacteriales</taxon>
        <taxon>Candidatus Avimonoglobus</taxon>
    </lineage>
</organism>
<dbReference type="InterPro" id="IPR012505">
    <property type="entry name" value="YbbR"/>
</dbReference>
<dbReference type="Gene3D" id="2.170.120.30">
    <property type="match status" value="2"/>
</dbReference>